<dbReference type="Gene3D" id="1.25.40.10">
    <property type="entry name" value="Tetratricopeptide repeat domain"/>
    <property type="match status" value="1"/>
</dbReference>
<dbReference type="AlphaFoldDB" id="A0A317DTB0"/>
<dbReference type="SMART" id="SM00671">
    <property type="entry name" value="SEL1"/>
    <property type="match status" value="3"/>
</dbReference>
<dbReference type="Pfam" id="PF08238">
    <property type="entry name" value="Sel1"/>
    <property type="match status" value="3"/>
</dbReference>
<dbReference type="InterPro" id="IPR006597">
    <property type="entry name" value="Sel1-like"/>
</dbReference>
<feature type="compositionally biased region" description="Basic and acidic residues" evidence="1">
    <location>
        <begin position="26"/>
        <end position="37"/>
    </location>
</feature>
<sequence>MVGLRDRDGRLDRFFARDHEYSAHLPEDVEPERDQRLSGDQFPRRPGRLHDAELAVNGRKMIVAAPRFGFDDGKPVARPLLLALGAALYLAVAPGAALAQTDPGARCDALAANPEDPAKPRSVLGVLYDGIDAPQAITACTTAIAAKPEEARYHFQIGRAYEKSGDEKKAMLHYKFAAQRGYKIAMRNIGFLYLRKINKNNNEIKEMMRWSLASGFSDSLTLLAIGIGYEFVNNDYVNAAKYYLRAAKPGEALAQNNLGRLYWNGWGVTKNAQEAIKWWKLAAAQGQQDAIENLRMAQRRGSGGYSGGGGSGGGGYRQPDHPYDAPTPYTPPPPVYSPPPPPIDPFYGGCHNPMGC</sequence>
<feature type="region of interest" description="Disordered" evidence="1">
    <location>
        <begin position="26"/>
        <end position="48"/>
    </location>
</feature>
<dbReference type="OrthoDB" id="7270238at2"/>
<reference evidence="2 3" key="1">
    <citation type="submission" date="2018-05" db="EMBL/GenBank/DDBJ databases">
        <title>Zavarzinia sp. HR-AS.</title>
        <authorList>
            <person name="Lee Y."/>
            <person name="Jeon C.O."/>
        </authorList>
    </citation>
    <scope>NUCLEOTIDE SEQUENCE [LARGE SCALE GENOMIC DNA]</scope>
    <source>
        <strain evidence="2 3">HR-AS</strain>
    </source>
</reference>
<protein>
    <recommendedName>
        <fullName evidence="4">Sel1 repeat family protein</fullName>
    </recommendedName>
</protein>
<dbReference type="PANTHER" id="PTHR11102">
    <property type="entry name" value="SEL-1-LIKE PROTEIN"/>
    <property type="match status" value="1"/>
</dbReference>
<dbReference type="SUPFAM" id="SSF81901">
    <property type="entry name" value="HCP-like"/>
    <property type="match status" value="1"/>
</dbReference>
<evidence type="ECO:0000313" key="3">
    <source>
        <dbReference type="Proteomes" id="UP000245461"/>
    </source>
</evidence>
<dbReference type="SUPFAM" id="SSF48452">
    <property type="entry name" value="TPR-like"/>
    <property type="match status" value="1"/>
</dbReference>
<evidence type="ECO:0000313" key="2">
    <source>
        <dbReference type="EMBL" id="PWR17927.1"/>
    </source>
</evidence>
<gene>
    <name evidence="2" type="ORF">DKG74_20180</name>
</gene>
<keyword evidence="3" id="KW-1185">Reference proteome</keyword>
<comment type="caution">
    <text evidence="2">The sequence shown here is derived from an EMBL/GenBank/DDBJ whole genome shotgun (WGS) entry which is preliminary data.</text>
</comment>
<dbReference type="InterPro" id="IPR050767">
    <property type="entry name" value="Sel1_AlgK"/>
</dbReference>
<evidence type="ECO:0008006" key="4">
    <source>
        <dbReference type="Google" id="ProtNLM"/>
    </source>
</evidence>
<evidence type="ECO:0000256" key="1">
    <source>
        <dbReference type="SAM" id="MobiDB-lite"/>
    </source>
</evidence>
<dbReference type="InterPro" id="IPR011990">
    <property type="entry name" value="TPR-like_helical_dom_sf"/>
</dbReference>
<accession>A0A317DTB0</accession>
<name>A0A317DTB0_9PROT</name>
<dbReference type="Proteomes" id="UP000245461">
    <property type="component" value="Unassembled WGS sequence"/>
</dbReference>
<dbReference type="PANTHER" id="PTHR11102:SF160">
    <property type="entry name" value="ERAD-ASSOCIATED E3 UBIQUITIN-PROTEIN LIGASE COMPONENT HRD3"/>
    <property type="match status" value="1"/>
</dbReference>
<organism evidence="2 3">
    <name type="scientific">Zavarzinia aquatilis</name>
    <dbReference type="NCBI Taxonomy" id="2211142"/>
    <lineage>
        <taxon>Bacteria</taxon>
        <taxon>Pseudomonadati</taxon>
        <taxon>Pseudomonadota</taxon>
        <taxon>Alphaproteobacteria</taxon>
        <taxon>Rhodospirillales</taxon>
        <taxon>Zavarziniaceae</taxon>
        <taxon>Zavarzinia</taxon>
    </lineage>
</organism>
<feature type="region of interest" description="Disordered" evidence="1">
    <location>
        <begin position="299"/>
        <end position="344"/>
    </location>
</feature>
<proteinExistence type="predicted"/>
<feature type="compositionally biased region" description="Gly residues" evidence="1">
    <location>
        <begin position="301"/>
        <end position="316"/>
    </location>
</feature>
<feature type="compositionally biased region" description="Pro residues" evidence="1">
    <location>
        <begin position="328"/>
        <end position="344"/>
    </location>
</feature>
<dbReference type="EMBL" id="QGLE01000018">
    <property type="protein sequence ID" value="PWR17927.1"/>
    <property type="molecule type" value="Genomic_DNA"/>
</dbReference>